<dbReference type="PATRIC" id="fig|1162668.3.peg.164"/>
<dbReference type="Proteomes" id="UP000007382">
    <property type="component" value="Chromosome"/>
</dbReference>
<dbReference type="STRING" id="1162668.LFE_0140"/>
<name>I0IKR9_LEPFC</name>
<accession>I0IKR9</accession>
<sequence length="117" mass="13484">MIFEDTIAHTALTTFYSEEDLYDLALMESLKDLYQIGIQYLDGRPATDSEAIYSATALSVLEKKYRGGTLPKLFMRSIGEKTTRSLLDEYVEWMGGRSYIEDIYESIKTFVNNIKDR</sequence>
<organism evidence="1 2">
    <name type="scientific">Leptospirillum ferrooxidans (strain C2-3)</name>
    <dbReference type="NCBI Taxonomy" id="1162668"/>
    <lineage>
        <taxon>Bacteria</taxon>
        <taxon>Pseudomonadati</taxon>
        <taxon>Nitrospirota</taxon>
        <taxon>Nitrospiria</taxon>
        <taxon>Nitrospirales</taxon>
        <taxon>Nitrospiraceae</taxon>
        <taxon>Leptospirillum</taxon>
    </lineage>
</organism>
<evidence type="ECO:0000313" key="1">
    <source>
        <dbReference type="EMBL" id="BAM05868.1"/>
    </source>
</evidence>
<gene>
    <name evidence="1" type="ordered locus">LFE_0140</name>
</gene>
<dbReference type="AlphaFoldDB" id="I0IKR9"/>
<keyword evidence="2" id="KW-1185">Reference proteome</keyword>
<reference evidence="2" key="2">
    <citation type="submission" date="2012-03" db="EMBL/GenBank/DDBJ databases">
        <title>The complete genome sequence of the pioneer microbe on fresh volcanic deposit, Leptospirillum ferrooxidans strain C2-3.</title>
        <authorList>
            <person name="Fujimura R."/>
            <person name="Sato Y."/>
            <person name="Nishizawa T."/>
            <person name="Nanba K."/>
            <person name="Oshima K."/>
            <person name="Hattori M."/>
            <person name="Kamijo T."/>
            <person name="Ohta H."/>
        </authorList>
    </citation>
    <scope>NUCLEOTIDE SEQUENCE [LARGE SCALE GENOMIC DNA]</scope>
    <source>
        <strain evidence="2">C2-3</strain>
    </source>
</reference>
<reference evidence="1 2" key="1">
    <citation type="journal article" date="2012" name="J. Bacteriol.">
        <title>Complete Genome Sequence of Leptospirillum ferrooxidans Strain C2-3, Isolated from a Fresh Volcanic Ash Deposit on the Island of Miyake, Japan.</title>
        <authorList>
            <person name="Fujimura R."/>
            <person name="Sato Y."/>
            <person name="Nishizawa T."/>
            <person name="Oshima K."/>
            <person name="Kim S.-W."/>
            <person name="Hattori M."/>
            <person name="Kamijo T."/>
            <person name="Ohta H."/>
        </authorList>
    </citation>
    <scope>NUCLEOTIDE SEQUENCE [LARGE SCALE GENOMIC DNA]</scope>
    <source>
        <strain evidence="1 2">C2-3</strain>
    </source>
</reference>
<dbReference type="OrthoDB" id="4001768at2"/>
<dbReference type="HOGENOM" id="CLU_2081885_0_0_0"/>
<dbReference type="KEGG" id="lfc:LFE_0140"/>
<protein>
    <submittedName>
        <fullName evidence="1">Uncharacterized protein</fullName>
    </submittedName>
</protein>
<dbReference type="EMBL" id="AP012342">
    <property type="protein sequence ID" value="BAM05868.1"/>
    <property type="molecule type" value="Genomic_DNA"/>
</dbReference>
<evidence type="ECO:0000313" key="2">
    <source>
        <dbReference type="Proteomes" id="UP000007382"/>
    </source>
</evidence>
<proteinExistence type="predicted"/>